<dbReference type="InterPro" id="IPR036361">
    <property type="entry name" value="SAP_dom_sf"/>
</dbReference>
<comment type="caution">
    <text evidence="3">The sequence shown here is derived from an EMBL/GenBank/DDBJ whole genome shotgun (WGS) entry which is preliminary data.</text>
</comment>
<sequence length="413" mass="48343">MFNHKNLDYKSNKSNNNHKNISNSETTRLNNVQSNSHIKKDNVPHDTEINNSKKVKQTNPITNSKTNTSNKNKINLNENIQKHNKVLVSEVKDDNNNNIHNSDLNANDILILHLNKNRKVGKEVKNHFYLLENQINVDKILNKLINLGFLDIKSNFDVSLPYLKVPELKDILKEYKLKLGGNKPELIERVKTNIDENAIELPQVYVPTSKGNEIIGETEYILHFYNSPIISLGSAHKIAKEVLNVDDKIEYIYLYLLKQNQKSKNSDHRTANIINNLVFYYKKTNKNKNVIRKYTNYSTYLSVAQGIHSAAFLYSGKENIIDRLFIYFNYHLEYYENMLFIDNVSRSLFKNLFYEDVNSFEDTDKNFCDDICELLFAQIYNNKNITLNNLPTINYILKKIKKDKELRITKYNF</sequence>
<dbReference type="SUPFAM" id="SSF68906">
    <property type="entry name" value="SAP domain"/>
    <property type="match status" value="1"/>
</dbReference>
<feature type="compositionally biased region" description="Basic and acidic residues" evidence="1">
    <location>
        <begin position="1"/>
        <end position="11"/>
    </location>
</feature>
<feature type="domain" description="SAP" evidence="2">
    <location>
        <begin position="160"/>
        <end position="194"/>
    </location>
</feature>
<name>A0ABU3IIU5_STAHA</name>
<dbReference type="PROSITE" id="PS50800">
    <property type="entry name" value="SAP"/>
    <property type="match status" value="1"/>
</dbReference>
<keyword evidence="4" id="KW-1185">Reference proteome</keyword>
<proteinExistence type="predicted"/>
<dbReference type="InterPro" id="IPR003034">
    <property type="entry name" value="SAP_dom"/>
</dbReference>
<feature type="region of interest" description="Disordered" evidence="1">
    <location>
        <begin position="1"/>
        <end position="28"/>
    </location>
</feature>
<dbReference type="RefSeq" id="WP_016931196.1">
    <property type="nucleotide sequence ID" value="NZ_CAJCGQ010000071.1"/>
</dbReference>
<dbReference type="Proteomes" id="UP001269271">
    <property type="component" value="Unassembled WGS sequence"/>
</dbReference>
<organism evidence="3 4">
    <name type="scientific">Staphylococcus haemolyticus</name>
    <dbReference type="NCBI Taxonomy" id="1283"/>
    <lineage>
        <taxon>Bacteria</taxon>
        <taxon>Bacillati</taxon>
        <taxon>Bacillota</taxon>
        <taxon>Bacilli</taxon>
        <taxon>Bacillales</taxon>
        <taxon>Staphylococcaceae</taxon>
        <taxon>Staphylococcus</taxon>
    </lineage>
</organism>
<dbReference type="SMART" id="SM00513">
    <property type="entry name" value="SAP"/>
    <property type="match status" value="1"/>
</dbReference>
<accession>A0ABU3IIU5</accession>
<dbReference type="Gene3D" id="1.10.720.30">
    <property type="entry name" value="SAP domain"/>
    <property type="match status" value="1"/>
</dbReference>
<evidence type="ECO:0000256" key="1">
    <source>
        <dbReference type="SAM" id="MobiDB-lite"/>
    </source>
</evidence>
<dbReference type="EMBL" id="JAVSOO010000036">
    <property type="protein sequence ID" value="MDT4287493.1"/>
    <property type="molecule type" value="Genomic_DNA"/>
</dbReference>
<reference evidence="3 4" key="1">
    <citation type="submission" date="2023-08" db="EMBL/GenBank/DDBJ databases">
        <title>Genomic surveillance of Staphylococcus haemolyticus neonatal outbreak in southern France.</title>
        <authorList>
            <person name="Magnan C."/>
            <person name="Morsli M."/>
            <person name="Thiery B."/>
            <person name="Salipante F."/>
            <person name="Attar J."/>
            <person name="Massimo D.M."/>
            <person name="Ory J."/>
            <person name="Pantel A."/>
            <person name="Lavigne J.-P."/>
        </authorList>
    </citation>
    <scope>NUCLEOTIDE SEQUENCE [LARGE SCALE GENOMIC DNA]</scope>
    <source>
        <strain evidence="3 4">NSH026</strain>
    </source>
</reference>
<evidence type="ECO:0000313" key="4">
    <source>
        <dbReference type="Proteomes" id="UP001269271"/>
    </source>
</evidence>
<evidence type="ECO:0000313" key="3">
    <source>
        <dbReference type="EMBL" id="MDT4287493.1"/>
    </source>
</evidence>
<evidence type="ECO:0000259" key="2">
    <source>
        <dbReference type="PROSITE" id="PS50800"/>
    </source>
</evidence>
<gene>
    <name evidence="3" type="ORF">RO950_10935</name>
</gene>
<protein>
    <submittedName>
        <fullName evidence="3">SAP domain-containing protein</fullName>
    </submittedName>
</protein>
<feature type="compositionally biased region" description="Low complexity" evidence="1">
    <location>
        <begin position="12"/>
        <end position="24"/>
    </location>
</feature>
<dbReference type="Pfam" id="PF02037">
    <property type="entry name" value="SAP"/>
    <property type="match status" value="1"/>
</dbReference>